<dbReference type="SUPFAM" id="SSF51905">
    <property type="entry name" value="FAD/NAD(P)-binding domain"/>
    <property type="match status" value="1"/>
</dbReference>
<dbReference type="InterPro" id="IPR017741">
    <property type="entry name" value="FAD-dependent_OxRdtase_HpnW"/>
</dbReference>
<dbReference type="NCBIfam" id="TIGR03364">
    <property type="entry name" value="HpnW_proposed"/>
    <property type="match status" value="1"/>
</dbReference>
<evidence type="ECO:0000313" key="7">
    <source>
        <dbReference type="Proteomes" id="UP000198850"/>
    </source>
</evidence>
<accession>A0A1H4DP28</accession>
<dbReference type="GO" id="GO:0016491">
    <property type="term" value="F:oxidoreductase activity"/>
    <property type="evidence" value="ECO:0007669"/>
    <property type="project" value="UniProtKB-KW"/>
</dbReference>
<dbReference type="InterPro" id="IPR006076">
    <property type="entry name" value="FAD-dep_OxRdtase"/>
</dbReference>
<proteinExistence type="inferred from homology"/>
<dbReference type="EMBL" id="FNRA01000005">
    <property type="protein sequence ID" value="SEA74515.1"/>
    <property type="molecule type" value="Genomic_DNA"/>
</dbReference>
<name>A0A1H4DP28_9SPHI</name>
<keyword evidence="3" id="KW-0285">Flavoprotein</keyword>
<keyword evidence="7" id="KW-1185">Reference proteome</keyword>
<feature type="domain" description="FAD dependent oxidoreductase" evidence="5">
    <location>
        <begin position="6"/>
        <end position="370"/>
    </location>
</feature>
<comment type="similarity">
    <text evidence="2">Belongs to the DadA oxidoreductase family.</text>
</comment>
<dbReference type="OrthoDB" id="9799943at2"/>
<comment type="cofactor">
    <cofactor evidence="1">
        <name>FAD</name>
        <dbReference type="ChEBI" id="CHEBI:57692"/>
    </cofactor>
</comment>
<dbReference type="InterPro" id="IPR036188">
    <property type="entry name" value="FAD/NAD-bd_sf"/>
</dbReference>
<dbReference type="PANTHER" id="PTHR13847">
    <property type="entry name" value="SARCOSINE DEHYDROGENASE-RELATED"/>
    <property type="match status" value="1"/>
</dbReference>
<dbReference type="Gene3D" id="3.30.9.10">
    <property type="entry name" value="D-Amino Acid Oxidase, subunit A, domain 2"/>
    <property type="match status" value="1"/>
</dbReference>
<dbReference type="Gene3D" id="3.50.50.60">
    <property type="entry name" value="FAD/NAD(P)-binding domain"/>
    <property type="match status" value="1"/>
</dbReference>
<dbReference type="AlphaFoldDB" id="A0A1H4DP28"/>
<evidence type="ECO:0000256" key="3">
    <source>
        <dbReference type="ARBA" id="ARBA00022630"/>
    </source>
</evidence>
<dbReference type="GO" id="GO:0005737">
    <property type="term" value="C:cytoplasm"/>
    <property type="evidence" value="ECO:0007669"/>
    <property type="project" value="TreeGrafter"/>
</dbReference>
<protein>
    <submittedName>
        <fullName evidence="6">FAD dependent oxidoreductase TIGR03364</fullName>
    </submittedName>
</protein>
<reference evidence="6 7" key="1">
    <citation type="submission" date="2016-10" db="EMBL/GenBank/DDBJ databases">
        <authorList>
            <person name="de Groot N.N."/>
        </authorList>
    </citation>
    <scope>NUCLEOTIDE SEQUENCE [LARGE SCALE GENOMIC DNA]</scope>
    <source>
        <strain evidence="6 7">DSM 19033</strain>
    </source>
</reference>
<gene>
    <name evidence="6" type="ORF">SAMN05443550_10541</name>
</gene>
<keyword evidence="4" id="KW-0560">Oxidoreductase</keyword>
<dbReference type="STRING" id="425514.SAMN05443550_10541"/>
<sequence>MSKRSAIVIGAGIVGLATARALAVRGYEVTVFERNERAVGASIRNFGMVWPIGQPTGPLFERAMLSRGIWKAICSEAGIWHDEVGSLHIAYHDDEFQVMTEYAEANRSIRDCSLLSAEQTLQRSPAVNPDGLKGALWSGTEMIVEARAAIHQVADYLSGKYGVKFHWNTAISQIRHPAVISGRQRWEADEIFVCSGAEFETLYPELFSAAAITKCKLQMMRLEAQPDGWRIGPSLCGGLSMIHYPGFQSAPSLPALRKRYEQQYAEYLKWGVHVMISQNHTGELTVGDSHEYGLVQDPFDKDFINRMILDYLQTFTTLKSNKLIQTWNGSYPKMPNGQTEFILEAEAGVMIINGLGGNGMTLSFGLCEQIIEGRTNILS</sequence>
<dbReference type="Proteomes" id="UP000198850">
    <property type="component" value="Unassembled WGS sequence"/>
</dbReference>
<dbReference type="RefSeq" id="WP_090556557.1">
    <property type="nucleotide sequence ID" value="NZ_FNRA01000005.1"/>
</dbReference>
<evidence type="ECO:0000259" key="5">
    <source>
        <dbReference type="Pfam" id="PF01266"/>
    </source>
</evidence>
<evidence type="ECO:0000313" key="6">
    <source>
        <dbReference type="EMBL" id="SEA74515.1"/>
    </source>
</evidence>
<organism evidence="6 7">
    <name type="scientific">Pedobacter hartonius</name>
    <dbReference type="NCBI Taxonomy" id="425514"/>
    <lineage>
        <taxon>Bacteria</taxon>
        <taxon>Pseudomonadati</taxon>
        <taxon>Bacteroidota</taxon>
        <taxon>Sphingobacteriia</taxon>
        <taxon>Sphingobacteriales</taxon>
        <taxon>Sphingobacteriaceae</taxon>
        <taxon>Pedobacter</taxon>
    </lineage>
</organism>
<dbReference type="Pfam" id="PF01266">
    <property type="entry name" value="DAO"/>
    <property type="match status" value="1"/>
</dbReference>
<evidence type="ECO:0000256" key="1">
    <source>
        <dbReference type="ARBA" id="ARBA00001974"/>
    </source>
</evidence>
<evidence type="ECO:0000256" key="4">
    <source>
        <dbReference type="ARBA" id="ARBA00023002"/>
    </source>
</evidence>
<evidence type="ECO:0000256" key="2">
    <source>
        <dbReference type="ARBA" id="ARBA00009410"/>
    </source>
</evidence>
<dbReference type="PANTHER" id="PTHR13847:SF286">
    <property type="entry name" value="D-AMINO ACID DEHYDROGENASE"/>
    <property type="match status" value="1"/>
</dbReference>